<keyword evidence="7" id="KW-0325">Glycoprotein</keyword>
<dbReference type="CDD" id="cd23593">
    <property type="entry name" value="TFP_LU_ECD_Twit"/>
    <property type="match status" value="1"/>
</dbReference>
<comment type="subcellular location">
    <subcellularLocation>
        <location evidence="1">Membrane</location>
        <topology evidence="1">Lipid-anchor</topology>
        <topology evidence="1">GPI-anchor</topology>
    </subcellularLocation>
</comment>
<comment type="caution">
    <text evidence="10">The sequence shown here is derived from an EMBL/GenBank/DDBJ whole genome shotgun (WGS) entry which is preliminary data.</text>
</comment>
<gene>
    <name evidence="10" type="ORF">PV328_008978</name>
</gene>
<dbReference type="GO" id="GO:0098552">
    <property type="term" value="C:side of membrane"/>
    <property type="evidence" value="ECO:0007669"/>
    <property type="project" value="UniProtKB-KW"/>
</dbReference>
<evidence type="ECO:0000256" key="4">
    <source>
        <dbReference type="ARBA" id="ARBA00022729"/>
    </source>
</evidence>
<dbReference type="AlphaFoldDB" id="A0AA39FKE8"/>
<dbReference type="GO" id="GO:0030431">
    <property type="term" value="P:sleep"/>
    <property type="evidence" value="ECO:0007669"/>
    <property type="project" value="InterPro"/>
</dbReference>
<evidence type="ECO:0000256" key="6">
    <source>
        <dbReference type="ARBA" id="ARBA00023136"/>
    </source>
</evidence>
<dbReference type="Pfam" id="PF17064">
    <property type="entry name" value="QVR"/>
    <property type="match status" value="1"/>
</dbReference>
<keyword evidence="8" id="KW-0449">Lipoprotein</keyword>
<keyword evidence="2" id="KW-0336">GPI-anchor</keyword>
<dbReference type="EMBL" id="JAQQBS010000003">
    <property type="protein sequence ID" value="KAK0171227.1"/>
    <property type="molecule type" value="Genomic_DNA"/>
</dbReference>
<evidence type="ECO:0008006" key="12">
    <source>
        <dbReference type="Google" id="ProtNLM"/>
    </source>
</evidence>
<accession>A0AA39FKE8</accession>
<keyword evidence="3" id="KW-0812">Transmembrane</keyword>
<dbReference type="InterPro" id="IPR050975">
    <property type="entry name" value="Sleep_regulator"/>
</dbReference>
<dbReference type="InterPro" id="IPR031424">
    <property type="entry name" value="QVR-like"/>
</dbReference>
<dbReference type="PANTHER" id="PTHR33562">
    <property type="entry name" value="ATILLA, ISOFORM B-RELATED-RELATED"/>
    <property type="match status" value="1"/>
</dbReference>
<evidence type="ECO:0000256" key="5">
    <source>
        <dbReference type="ARBA" id="ARBA00022989"/>
    </source>
</evidence>
<keyword evidence="5" id="KW-1133">Transmembrane helix</keyword>
<protein>
    <recommendedName>
        <fullName evidence="12">Protein sleepless</fullName>
    </recommendedName>
</protein>
<organism evidence="10 11">
    <name type="scientific">Microctonus aethiopoides</name>
    <dbReference type="NCBI Taxonomy" id="144406"/>
    <lineage>
        <taxon>Eukaryota</taxon>
        <taxon>Metazoa</taxon>
        <taxon>Ecdysozoa</taxon>
        <taxon>Arthropoda</taxon>
        <taxon>Hexapoda</taxon>
        <taxon>Insecta</taxon>
        <taxon>Pterygota</taxon>
        <taxon>Neoptera</taxon>
        <taxon>Endopterygota</taxon>
        <taxon>Hymenoptera</taxon>
        <taxon>Apocrita</taxon>
        <taxon>Ichneumonoidea</taxon>
        <taxon>Braconidae</taxon>
        <taxon>Euphorinae</taxon>
        <taxon>Microctonus</taxon>
    </lineage>
</organism>
<keyword evidence="4 9" id="KW-0732">Signal</keyword>
<dbReference type="Proteomes" id="UP001168990">
    <property type="component" value="Unassembled WGS sequence"/>
</dbReference>
<evidence type="ECO:0000256" key="8">
    <source>
        <dbReference type="ARBA" id="ARBA00023288"/>
    </source>
</evidence>
<feature type="chain" id="PRO_5041271373" description="Protein sleepless" evidence="9">
    <location>
        <begin position="23"/>
        <end position="159"/>
    </location>
</feature>
<evidence type="ECO:0000256" key="9">
    <source>
        <dbReference type="SAM" id="SignalP"/>
    </source>
</evidence>
<reference evidence="10" key="2">
    <citation type="submission" date="2023-03" db="EMBL/GenBank/DDBJ databases">
        <authorList>
            <person name="Inwood S.N."/>
            <person name="Skelly J.G."/>
            <person name="Guhlin J."/>
            <person name="Harrop T.W.R."/>
            <person name="Goldson S.G."/>
            <person name="Dearden P.K."/>
        </authorList>
    </citation>
    <scope>NUCLEOTIDE SEQUENCE</scope>
    <source>
        <strain evidence="10">Irish</strain>
        <tissue evidence="10">Whole body</tissue>
    </source>
</reference>
<evidence type="ECO:0000256" key="2">
    <source>
        <dbReference type="ARBA" id="ARBA00022622"/>
    </source>
</evidence>
<dbReference type="PANTHER" id="PTHR33562:SF2">
    <property type="entry name" value="PROTEIN QUIVER"/>
    <property type="match status" value="1"/>
</dbReference>
<feature type="signal peptide" evidence="9">
    <location>
        <begin position="1"/>
        <end position="22"/>
    </location>
</feature>
<name>A0AA39FKE8_9HYME</name>
<evidence type="ECO:0000256" key="3">
    <source>
        <dbReference type="ARBA" id="ARBA00022692"/>
    </source>
</evidence>
<keyword evidence="11" id="KW-1185">Reference proteome</keyword>
<evidence type="ECO:0000256" key="1">
    <source>
        <dbReference type="ARBA" id="ARBA00004589"/>
    </source>
</evidence>
<sequence>MNSNSWIFAIVAFAIVIQSGAALRCWTCTSDRSPECGDPMNITEHHKDFHTRDCEAAANPNSYGYNERSICKKLVQRENGRLVVRRSCEIPGPEERDITNGPCASHDTTHSHVTVVSCHICNTNLCNSATSMSGSKLFFLSSIIFVASRFIPALKSFSV</sequence>
<evidence type="ECO:0000313" key="10">
    <source>
        <dbReference type="EMBL" id="KAK0171227.1"/>
    </source>
</evidence>
<proteinExistence type="predicted"/>
<dbReference type="GO" id="GO:0032222">
    <property type="term" value="P:regulation of synaptic transmission, cholinergic"/>
    <property type="evidence" value="ECO:0007669"/>
    <property type="project" value="InterPro"/>
</dbReference>
<evidence type="ECO:0000313" key="11">
    <source>
        <dbReference type="Proteomes" id="UP001168990"/>
    </source>
</evidence>
<reference evidence="10" key="1">
    <citation type="journal article" date="2023" name="bioRxiv">
        <title>Scaffold-level genome assemblies of two parasitoid biocontrol wasps reveal the parthenogenesis mechanism and an associated novel virus.</title>
        <authorList>
            <person name="Inwood S."/>
            <person name="Skelly J."/>
            <person name="Guhlin J."/>
            <person name="Harrop T."/>
            <person name="Goldson S."/>
            <person name="Dearden P."/>
        </authorList>
    </citation>
    <scope>NUCLEOTIDE SEQUENCE</scope>
    <source>
        <strain evidence="10">Irish</strain>
        <tissue evidence="10">Whole body</tissue>
    </source>
</reference>
<keyword evidence="6" id="KW-0472">Membrane</keyword>
<evidence type="ECO:0000256" key="7">
    <source>
        <dbReference type="ARBA" id="ARBA00023180"/>
    </source>
</evidence>